<dbReference type="AlphaFoldDB" id="A0A914H9I3"/>
<sequence>MIALLVLLIALVHPSLGGFWDQGSFWDHKADNCYYALRHRGTPSVDMFRKMQQWGTSDVWQGLALNHQDCHAYFDGCQTYSCIDENGDQIFVVNSCVADTGKCSHNELDPICANDGGTPKCEICHEGLCNKAKIELKNVQKPNNLPDTGTGGAKNESSSEVNGTGGESSSEENGAGGAKNESSSEVNGTGGESSSEENGAGGAKNESSSEVNGTGGESSSEENGAGGAKNESSSEVNGTGGESSSEENGAGGAKNESSSEENGTGGESSSEENGAGGAKNESSSEENGMTTGAKDELSSTPAD</sequence>
<proteinExistence type="predicted"/>
<feature type="region of interest" description="Disordered" evidence="1">
    <location>
        <begin position="140"/>
        <end position="303"/>
    </location>
</feature>
<organism evidence="3 4">
    <name type="scientific">Globodera rostochiensis</name>
    <name type="common">Golden nematode worm</name>
    <name type="synonym">Heterodera rostochiensis</name>
    <dbReference type="NCBI Taxonomy" id="31243"/>
    <lineage>
        <taxon>Eukaryota</taxon>
        <taxon>Metazoa</taxon>
        <taxon>Ecdysozoa</taxon>
        <taxon>Nematoda</taxon>
        <taxon>Chromadorea</taxon>
        <taxon>Rhabditida</taxon>
        <taxon>Tylenchina</taxon>
        <taxon>Tylenchomorpha</taxon>
        <taxon>Tylenchoidea</taxon>
        <taxon>Heteroderidae</taxon>
        <taxon>Heteroderinae</taxon>
        <taxon>Globodera</taxon>
    </lineage>
</organism>
<keyword evidence="2" id="KW-0732">Signal</keyword>
<dbReference type="Proteomes" id="UP000887572">
    <property type="component" value="Unplaced"/>
</dbReference>
<reference evidence="4" key="1">
    <citation type="submission" date="2022-11" db="UniProtKB">
        <authorList>
            <consortium name="WormBaseParasite"/>
        </authorList>
    </citation>
    <scope>IDENTIFICATION</scope>
</reference>
<feature type="signal peptide" evidence="2">
    <location>
        <begin position="1"/>
        <end position="17"/>
    </location>
</feature>
<feature type="compositionally biased region" description="Low complexity" evidence="1">
    <location>
        <begin position="180"/>
        <end position="198"/>
    </location>
</feature>
<evidence type="ECO:0000256" key="2">
    <source>
        <dbReference type="SAM" id="SignalP"/>
    </source>
</evidence>
<protein>
    <submittedName>
        <fullName evidence="4">Uncharacterized protein</fullName>
    </submittedName>
</protein>
<evidence type="ECO:0000313" key="4">
    <source>
        <dbReference type="WBParaSite" id="Gr19_v10_g14513.t1"/>
    </source>
</evidence>
<feature type="compositionally biased region" description="Low complexity" evidence="1">
    <location>
        <begin position="205"/>
        <end position="223"/>
    </location>
</feature>
<accession>A0A914H9I3</accession>
<dbReference type="WBParaSite" id="Gr19_v10_g14513.t1">
    <property type="protein sequence ID" value="Gr19_v10_g14513.t1"/>
    <property type="gene ID" value="Gr19_v10_g14513"/>
</dbReference>
<evidence type="ECO:0000256" key="1">
    <source>
        <dbReference type="SAM" id="MobiDB-lite"/>
    </source>
</evidence>
<feature type="compositionally biased region" description="Low complexity" evidence="1">
    <location>
        <begin position="230"/>
        <end position="248"/>
    </location>
</feature>
<feature type="chain" id="PRO_5037160757" evidence="2">
    <location>
        <begin position="18"/>
        <end position="303"/>
    </location>
</feature>
<feature type="compositionally biased region" description="Low complexity" evidence="1">
    <location>
        <begin position="155"/>
        <end position="173"/>
    </location>
</feature>
<evidence type="ECO:0000313" key="3">
    <source>
        <dbReference type="Proteomes" id="UP000887572"/>
    </source>
</evidence>
<name>A0A914H9I3_GLORO</name>
<keyword evidence="3" id="KW-1185">Reference proteome</keyword>